<evidence type="ECO:0000313" key="3">
    <source>
        <dbReference type="EnsemblFungi" id="CEF82909"/>
    </source>
</evidence>
<accession>A0A0E0S8Z6</accession>
<dbReference type="InParanoid" id="A0A098DNI7"/>
<evidence type="ECO:0000256" key="1">
    <source>
        <dbReference type="SAM" id="MobiDB-lite"/>
    </source>
</evidence>
<reference evidence="2 4" key="3">
    <citation type="journal article" date="2015" name="BMC Genomics">
        <title>The completed genome sequence of the pathogenic ascomycete fungus Fusarium graminearum.</title>
        <authorList>
            <person name="King R."/>
            <person name="Urban M."/>
            <person name="Hammond-Kosack M.C."/>
            <person name="Hassani-Pak K."/>
            <person name="Hammond-Kosack K.E."/>
        </authorList>
    </citation>
    <scope>NUCLEOTIDE SEQUENCE [LARGE SCALE GENOMIC DNA]</scope>
    <source>
        <strain evidence="4">ATCC MYA-4620 / CBS 123657 / FGSC 9075 / NRRL 31084 / PH-1</strain>
        <strain evidence="2">PH-1</strain>
    </source>
</reference>
<dbReference type="EMBL" id="HG970335">
    <property type="protein sequence ID" value="CEF82909.1"/>
    <property type="molecule type" value="Genomic_DNA"/>
</dbReference>
<evidence type="ECO:0000313" key="2">
    <source>
        <dbReference type="EMBL" id="CEF82909.1"/>
    </source>
</evidence>
<organism evidence="2 4">
    <name type="scientific">Gibberella zeae (strain ATCC MYA-4620 / CBS 123657 / FGSC 9075 / NRRL 31084 / PH-1)</name>
    <name type="common">Wheat head blight fungus</name>
    <name type="synonym">Fusarium graminearum</name>
    <dbReference type="NCBI Taxonomy" id="229533"/>
    <lineage>
        <taxon>Eukaryota</taxon>
        <taxon>Fungi</taxon>
        <taxon>Dikarya</taxon>
        <taxon>Ascomycota</taxon>
        <taxon>Pezizomycotina</taxon>
        <taxon>Sordariomycetes</taxon>
        <taxon>Hypocreomycetidae</taxon>
        <taxon>Hypocreales</taxon>
        <taxon>Nectriaceae</taxon>
        <taxon>Fusarium</taxon>
    </lineage>
</organism>
<reference evidence="3 4" key="1">
    <citation type="journal article" date="2007" name="Science">
        <title>The Fusarium graminearum genome reveals a link between localized polymorphism and pathogen specialization.</title>
        <authorList>
            <person name="Cuomo C.A."/>
            <person name="Gueldener U."/>
            <person name="Xu J.-R."/>
            <person name="Trail F."/>
            <person name="Turgeon B.G."/>
            <person name="Di Pietro A."/>
            <person name="Walton J.D."/>
            <person name="Ma L.-J."/>
            <person name="Baker S.E."/>
            <person name="Rep M."/>
            <person name="Adam G."/>
            <person name="Antoniw J."/>
            <person name="Baldwin T."/>
            <person name="Calvo S.E."/>
            <person name="Chang Y.-L."/>
            <person name="DeCaprio D."/>
            <person name="Gale L.R."/>
            <person name="Gnerre S."/>
            <person name="Goswami R.S."/>
            <person name="Hammond-Kosack K."/>
            <person name="Harris L.J."/>
            <person name="Hilburn K."/>
            <person name="Kennell J.C."/>
            <person name="Kroken S."/>
            <person name="Magnuson J.K."/>
            <person name="Mannhaupt G."/>
            <person name="Mauceli E.W."/>
            <person name="Mewes H.-W."/>
            <person name="Mitterbauer R."/>
            <person name="Muehlbauer G."/>
            <person name="Muensterkoetter M."/>
            <person name="Nelson D."/>
            <person name="O'Donnell K."/>
            <person name="Ouellet T."/>
            <person name="Qi W."/>
            <person name="Quesneville H."/>
            <person name="Roncero M.I.G."/>
            <person name="Seong K.-Y."/>
            <person name="Tetko I.V."/>
            <person name="Urban M."/>
            <person name="Waalwijk C."/>
            <person name="Ward T.J."/>
            <person name="Yao J."/>
            <person name="Birren B.W."/>
            <person name="Kistler H.C."/>
        </authorList>
    </citation>
    <scope>NUCLEOTIDE SEQUENCE [LARGE SCALE GENOMIC DNA]</scope>
    <source>
        <strain evidence="4">ATCC MYA-4620 / CBS 123657 / FGSC 9075 / NRRL 31084 / PH-1</strain>
        <strain evidence="3">PH-1 / ATCC MYA-4620 / FGSC 9075 / NRRL 31084</strain>
    </source>
</reference>
<evidence type="ECO:0000313" key="4">
    <source>
        <dbReference type="Proteomes" id="UP000070720"/>
    </source>
</evidence>
<dbReference type="Proteomes" id="UP000070720">
    <property type="component" value="Chromosome 4"/>
</dbReference>
<feature type="region of interest" description="Disordered" evidence="1">
    <location>
        <begin position="100"/>
        <end position="124"/>
    </location>
</feature>
<keyword evidence="4" id="KW-1185">Reference proteome</keyword>
<protein>
    <submittedName>
        <fullName evidence="2">Chromosome 4, complete genome</fullName>
    </submittedName>
</protein>
<proteinExistence type="predicted"/>
<reference evidence="3 4" key="2">
    <citation type="journal article" date="2010" name="Nature">
        <title>Comparative genomics reveals mobile pathogenicity chromosomes in Fusarium.</title>
        <authorList>
            <person name="Ma L.J."/>
            <person name="van der Does H.C."/>
            <person name="Borkovich K.A."/>
            <person name="Coleman J.J."/>
            <person name="Daboussi M.J."/>
            <person name="Di Pietro A."/>
            <person name="Dufresne M."/>
            <person name="Freitag M."/>
            <person name="Grabherr M."/>
            <person name="Henrissat B."/>
            <person name="Houterman P.M."/>
            <person name="Kang S."/>
            <person name="Shim W.B."/>
            <person name="Woloshuk C."/>
            <person name="Xie X."/>
            <person name="Xu J.R."/>
            <person name="Antoniw J."/>
            <person name="Baker S.E."/>
            <person name="Bluhm B.H."/>
            <person name="Breakspear A."/>
            <person name="Brown D.W."/>
            <person name="Butchko R.A."/>
            <person name="Chapman S."/>
            <person name="Coulson R."/>
            <person name="Coutinho P.M."/>
            <person name="Danchin E.G."/>
            <person name="Diener A."/>
            <person name="Gale L.R."/>
            <person name="Gardiner D.M."/>
            <person name="Goff S."/>
            <person name="Hammond-Kosack K.E."/>
            <person name="Hilburn K."/>
            <person name="Hua-Van A."/>
            <person name="Jonkers W."/>
            <person name="Kazan K."/>
            <person name="Kodira C.D."/>
            <person name="Koehrsen M."/>
            <person name="Kumar L."/>
            <person name="Lee Y.H."/>
            <person name="Li L."/>
            <person name="Manners J.M."/>
            <person name="Miranda-Saavedra D."/>
            <person name="Mukherjee M."/>
            <person name="Park G."/>
            <person name="Park J."/>
            <person name="Park S.Y."/>
            <person name="Proctor R.H."/>
            <person name="Regev A."/>
            <person name="Ruiz-Roldan M.C."/>
            <person name="Sain D."/>
            <person name="Sakthikumar S."/>
            <person name="Sykes S."/>
            <person name="Schwartz D.C."/>
            <person name="Turgeon B.G."/>
            <person name="Wapinski I."/>
            <person name="Yoder O."/>
            <person name="Young S."/>
            <person name="Zeng Q."/>
            <person name="Zhou S."/>
            <person name="Galagan J."/>
            <person name="Cuomo C.A."/>
            <person name="Kistler H.C."/>
            <person name="Rep M."/>
        </authorList>
    </citation>
    <scope>GENOME REANNOTATION</scope>
    <source>
        <strain evidence="4">ATCC MYA-4620 / CBS 123657 / FGSC 9075 / NRRL 31084 / PH-1</strain>
        <strain evidence="3">PH-1 / ATCC MYA-4620 / FGSC 9075 / NRRL 31084</strain>
    </source>
</reference>
<accession>A0A098DNI7</accession>
<dbReference type="AlphaFoldDB" id="A0A098DNI7"/>
<dbReference type="eggNOG" id="ENOG502STFS">
    <property type="taxonomic scope" value="Eukaryota"/>
</dbReference>
<reference evidence="3" key="4">
    <citation type="submission" date="2017-01" db="UniProtKB">
        <authorList>
            <consortium name="EnsemblFungi"/>
        </authorList>
    </citation>
    <scope>IDENTIFICATION</scope>
    <source>
        <strain evidence="3">PH-1 / ATCC MYA-4620 / FGSC 9075 / NRRL 31084</strain>
    </source>
</reference>
<dbReference type="VEuPathDB" id="FungiDB:FGRAMPH1_01G25121"/>
<feature type="region of interest" description="Disordered" evidence="1">
    <location>
        <begin position="29"/>
        <end position="50"/>
    </location>
</feature>
<name>A0A098DNI7_GIBZE</name>
<dbReference type="STRING" id="229533.A0A098DNI7"/>
<gene>
    <name evidence="3" type="primary">FG07571.1</name>
    <name evidence="2" type="ORF">FGRAMPH1_01T25121</name>
</gene>
<dbReference type="EnsemblFungi" id="CEF82909">
    <property type="protein sequence ID" value="CEF82909"/>
    <property type="gene ID" value="FGRRES_16849_M"/>
</dbReference>
<sequence length="124" mass="12798">MSNLPTKDDIKAQAVDGRPITQTEAAAIASEESSLTGGGPIKGGAAATAQSMHDRQKNFLEKAGDVVRKAPTEVTKEDAAEIQRAEASRSWTIRQIIARAKGGPPGKGSTAADVQSVADTNAQA</sequence>